<comment type="subcellular location">
    <subcellularLocation>
        <location evidence="1">Virion</location>
    </subcellularLocation>
</comment>
<evidence type="ECO:0000313" key="6">
    <source>
        <dbReference type="EMBL" id="XBH23943.1"/>
    </source>
</evidence>
<proteinExistence type="predicted"/>
<dbReference type="InterPro" id="IPR029053">
    <property type="entry name" value="Viral_coat"/>
</dbReference>
<feature type="region of interest" description="Disordered" evidence="4">
    <location>
        <begin position="689"/>
        <end position="736"/>
    </location>
</feature>
<feature type="domain" description="Astrovirus capsid protein inner core" evidence="5">
    <location>
        <begin position="19"/>
        <end position="245"/>
    </location>
</feature>
<protein>
    <submittedName>
        <fullName evidence="6">Capsid protein</fullName>
    </submittedName>
</protein>
<sequence length="761" mass="81552">MPHKGGNNGAKSKPQPKVEVKVNLGKNHKSGARPKQQHPKGKNIKDTVAKEVAKDVRKIGIGGPKPRQKVTVTATVCFIKGCDKEGPTLVCSQDLHPALAKEPEGGSNFGPLAAAAAQFGQWRIRRLVVVLTPMVGSSAVSGSVVRASINTTGGAVPITWGGLGARHHTDVAPGVRREWHVDVGTLNGPRNTWWLTDTNDTGHQSVGVALEIHCLGRTQSTYKDEVYNGNLFMVELRGDWEFTTYASQPGLGVLDRTEVTENVVMKADTDNTLVMEVSSAGAMASFCGEACERQAHLSSTPTAGETVWKIVDAAGAIGQAAAPPPFNWLIKGGIWFLKKVFNKASNSTSTVSYQVYTSLDEALVNNPVKINPGFPQKTINGARVQLTQMNNPNLGPNPISTNFTTSGPPLSMANKFLLLGTGRAYMEGKTIGSSGFLNGGCSFVPVQAGTGSTPTYKTLLKLRFGSADKLQVHNMLLFQHPQNDTPIKPKILAYYDDTLIGPMDPDALPATGVELWTSNDPIKKLGEVLLVRGADLTERNSVVSSFCFLARATTTHLVGGCSASSTWKIMVPGPKTTTSFDFARVAMNDIGSTYRVEPKNIRTAVYIFGWTIGNFSVGSGSTVPVAQSTVLTETTFQPSTSPSDVPWPLFTSTLLPRSSPVQAFLLKPTTRATVDEIVREVLAKMGTASITEEDSSSEFEASDDECDHNSSSTIEHLELPDEPCDSGHHETDTAGGFDPVLAARFVKSLWEKSQPTGFPSN</sequence>
<evidence type="ECO:0000256" key="1">
    <source>
        <dbReference type="ARBA" id="ARBA00004328"/>
    </source>
</evidence>
<feature type="compositionally biased region" description="Acidic residues" evidence="4">
    <location>
        <begin position="691"/>
        <end position="706"/>
    </location>
</feature>
<evidence type="ECO:0000256" key="4">
    <source>
        <dbReference type="SAM" id="MobiDB-lite"/>
    </source>
</evidence>
<dbReference type="EMBL" id="PP711880">
    <property type="protein sequence ID" value="XBH23943.1"/>
    <property type="molecule type" value="Genomic_RNA"/>
</dbReference>
<evidence type="ECO:0000256" key="3">
    <source>
        <dbReference type="ARBA" id="ARBA00022844"/>
    </source>
</evidence>
<evidence type="ECO:0000259" key="5">
    <source>
        <dbReference type="Pfam" id="PF03115"/>
    </source>
</evidence>
<reference evidence="6" key="2">
    <citation type="submission" date="2024-02" db="EMBL/GenBank/DDBJ databases">
        <authorList>
            <person name="Hu B."/>
        </authorList>
    </citation>
    <scope>NUCLEOTIDE SEQUENCE</scope>
    <source>
        <strain evidence="6">8A/Uganda/UGR87/2019</strain>
    </source>
</reference>
<dbReference type="InterPro" id="IPR004337">
    <property type="entry name" value="Astro_capsid_N"/>
</dbReference>
<keyword evidence="3" id="KW-0946">Virion</keyword>
<feature type="compositionally biased region" description="Basic residues" evidence="4">
    <location>
        <begin position="26"/>
        <end position="42"/>
    </location>
</feature>
<organism evidence="6">
    <name type="scientific">Rousettus bat astrovirus</name>
    <dbReference type="NCBI Taxonomy" id="3141900"/>
    <lineage>
        <taxon>Viruses</taxon>
        <taxon>Riboviria</taxon>
        <taxon>Orthornavirae</taxon>
        <taxon>Pisuviricota</taxon>
        <taxon>Stelpaviricetes</taxon>
        <taxon>Stellavirales</taxon>
        <taxon>Astroviridae</taxon>
    </lineage>
</organism>
<feature type="compositionally biased region" description="Basic and acidic residues" evidence="4">
    <location>
        <begin position="715"/>
        <end position="732"/>
    </location>
</feature>
<feature type="region of interest" description="Disordered" evidence="4">
    <location>
        <begin position="1"/>
        <end position="46"/>
    </location>
</feature>
<keyword evidence="2" id="KW-0167">Capsid protein</keyword>
<accession>A0AAU7E2W5</accession>
<reference evidence="6" key="1">
    <citation type="journal article" date="2024" name="Microbiome">
        <title>Substantial viral diversity in bats and rodents from East Africa: insights into evolution, recombination, and cocirculation.</title>
        <authorList>
            <person name="Wang D."/>
            <person name="Yang X."/>
            <person name="Ren Z."/>
            <person name="Hu B."/>
            <person name="Zhao H."/>
            <person name="Yang K."/>
            <person name="Shi P."/>
            <person name="Zhang Z."/>
            <person name="Feng Q."/>
            <person name="Nawenja C.V."/>
            <person name="Obanda V."/>
            <person name="Robert K."/>
            <person name="Nalikka B."/>
            <person name="Waruhiu C.N."/>
            <person name="Ochola G.O."/>
            <person name="Onyuok S.O."/>
            <person name="Ochieng H."/>
            <person name="Li B."/>
            <person name="Zhu Y."/>
            <person name="Si H."/>
            <person name="Yin J."/>
            <person name="Kristiansen K."/>
            <person name="Jin X."/>
            <person name="Xu X."/>
            <person name="Xiao M."/>
            <person name="Agwanda B."/>
            <person name="Ommeh S."/>
            <person name="Li J."/>
            <person name="Shi Z.L."/>
        </authorList>
    </citation>
    <scope>NUCLEOTIDE SEQUENCE</scope>
    <source>
        <strain evidence="6">8A/Uganda/UGR87/2019</strain>
    </source>
</reference>
<dbReference type="Gene3D" id="2.60.120.20">
    <property type="match status" value="1"/>
</dbReference>
<dbReference type="GO" id="GO:0019028">
    <property type="term" value="C:viral capsid"/>
    <property type="evidence" value="ECO:0007669"/>
    <property type="project" value="UniProtKB-KW"/>
</dbReference>
<dbReference type="Pfam" id="PF03115">
    <property type="entry name" value="Astro_capsid_N"/>
    <property type="match status" value="1"/>
</dbReference>
<evidence type="ECO:0000256" key="2">
    <source>
        <dbReference type="ARBA" id="ARBA00022561"/>
    </source>
</evidence>
<name>A0AAU7E2W5_9VIRU</name>